<dbReference type="PANTHER" id="PTHR30047:SF7">
    <property type="entry name" value="HIGH-AFFINITY CHOLINE TRANSPORT PROTEIN"/>
    <property type="match status" value="1"/>
</dbReference>
<evidence type="ECO:0000313" key="10">
    <source>
        <dbReference type="Proteomes" id="UP000199350"/>
    </source>
</evidence>
<evidence type="ECO:0000313" key="9">
    <source>
        <dbReference type="EMBL" id="SDL60589.1"/>
    </source>
</evidence>
<dbReference type="Gene3D" id="1.20.5.430">
    <property type="match status" value="1"/>
</dbReference>
<feature type="transmembrane region" description="Helical" evidence="8">
    <location>
        <begin position="185"/>
        <end position="203"/>
    </location>
</feature>
<reference evidence="10" key="1">
    <citation type="submission" date="2016-10" db="EMBL/GenBank/DDBJ databases">
        <authorList>
            <person name="Varghese N."/>
            <person name="Submissions S."/>
        </authorList>
    </citation>
    <scope>NUCLEOTIDE SEQUENCE [LARGE SCALE GENOMIC DNA]</scope>
    <source>
        <strain evidence="10">DSM 20632</strain>
    </source>
</reference>
<dbReference type="STRING" id="38302.SAMN04488535_0136"/>
<name>A0A1G9LF11_9CORY</name>
<evidence type="ECO:0000256" key="2">
    <source>
        <dbReference type="ARBA" id="ARBA00005658"/>
    </source>
</evidence>
<feature type="transmembrane region" description="Helical" evidence="8">
    <location>
        <begin position="441"/>
        <end position="460"/>
    </location>
</feature>
<dbReference type="PANTHER" id="PTHR30047">
    <property type="entry name" value="HIGH-AFFINITY CHOLINE TRANSPORT PROTEIN-RELATED"/>
    <property type="match status" value="1"/>
</dbReference>
<dbReference type="Proteomes" id="UP000199350">
    <property type="component" value="Chromosome I"/>
</dbReference>
<proteinExistence type="inferred from homology"/>
<dbReference type="InterPro" id="IPR000060">
    <property type="entry name" value="BCCT_transptr"/>
</dbReference>
<comment type="similarity">
    <text evidence="2">Belongs to the BCCT transporter (TC 2.A.15) family.</text>
</comment>
<comment type="subcellular location">
    <subcellularLocation>
        <location evidence="1">Cell membrane</location>
        <topology evidence="1">Multi-pass membrane protein</topology>
    </subcellularLocation>
</comment>
<dbReference type="PROSITE" id="PS01303">
    <property type="entry name" value="BCCT"/>
    <property type="match status" value="1"/>
</dbReference>
<evidence type="ECO:0000256" key="7">
    <source>
        <dbReference type="ARBA" id="ARBA00023136"/>
    </source>
</evidence>
<keyword evidence="7 8" id="KW-0472">Membrane</keyword>
<feature type="transmembrane region" description="Helical" evidence="8">
    <location>
        <begin position="301"/>
        <end position="321"/>
    </location>
</feature>
<feature type="transmembrane region" description="Helical" evidence="8">
    <location>
        <begin position="481"/>
        <end position="502"/>
    </location>
</feature>
<dbReference type="GO" id="GO:0022857">
    <property type="term" value="F:transmembrane transporter activity"/>
    <property type="evidence" value="ECO:0007669"/>
    <property type="project" value="InterPro"/>
</dbReference>
<keyword evidence="10" id="KW-1185">Reference proteome</keyword>
<feature type="transmembrane region" description="Helical" evidence="8">
    <location>
        <begin position="389"/>
        <end position="412"/>
    </location>
</feature>
<sequence>MSERVSETGEASATSELAALIEADGRGDTGPVAPEGTVELAAEDSNAPIDYSIVIPLVLVVAAVVAWGLLGTANFSEFADASFTWVIENLGWAFVLFGTVFVGFVIVIALSKFGSIRLGGADEQPEFSTTSWVSMMFAAGMGIGLMFYGASEPLSMYRDGVPGRPNHEVGVSMAQTMFHWTLHPWAVYAVIGLAIAYSTFRLGRKQLLSSAFVPLIGQKGADGVLGKVIDGLAIFATIFGTACSLGLGALQITSGLKASGFVTSPSTQLTIGIVSVLTLAFLLSAVSGVGRGIRWLSNFNMVIAAVLAIFVFVVGPTVSILNMLPTAVGSYIDQFFVMAARTAESADGEAGEFLSGWTIFYWAWWISWSPFVGMFLARISRGRTIREFCLGVMLVPSVLSTIWFCIFGGYAIKLEQEGNSIYGSGAAEEQLFNLLHTLPGGFFMGVFAVILLGTFFITSADSASTVMASMSQSGKTNAKPWLAAIFGLGTAAVGLMLLVSGGSDALNALQSVTIVAATPFLIILVALMVAIVKDVSNDTIYLDKKEQERFARQLAVERRRHRERLASRRRR</sequence>
<dbReference type="Pfam" id="PF02028">
    <property type="entry name" value="BCCT"/>
    <property type="match status" value="1"/>
</dbReference>
<feature type="transmembrane region" description="Helical" evidence="8">
    <location>
        <begin position="359"/>
        <end position="377"/>
    </location>
</feature>
<keyword evidence="6 8" id="KW-1133">Transmembrane helix</keyword>
<evidence type="ECO:0000256" key="5">
    <source>
        <dbReference type="ARBA" id="ARBA00022692"/>
    </source>
</evidence>
<dbReference type="EMBL" id="LT629700">
    <property type="protein sequence ID" value="SDL60589.1"/>
    <property type="molecule type" value="Genomic_DNA"/>
</dbReference>
<feature type="transmembrane region" description="Helical" evidence="8">
    <location>
        <begin position="131"/>
        <end position="150"/>
    </location>
</feature>
<dbReference type="InterPro" id="IPR018093">
    <property type="entry name" value="BCCT_CS"/>
</dbReference>
<accession>A0A1G9LF11</accession>
<evidence type="ECO:0000256" key="6">
    <source>
        <dbReference type="ARBA" id="ARBA00022989"/>
    </source>
</evidence>
<dbReference type="AlphaFoldDB" id="A0A1G9LF11"/>
<gene>
    <name evidence="9" type="ORF">SAMN04488535_0136</name>
</gene>
<feature type="transmembrane region" description="Helical" evidence="8">
    <location>
        <begin position="508"/>
        <end position="532"/>
    </location>
</feature>
<keyword evidence="4" id="KW-1003">Cell membrane</keyword>
<keyword evidence="5 8" id="KW-0812">Transmembrane</keyword>
<organism evidence="9 10">
    <name type="scientific">Corynebacterium mycetoides</name>
    <dbReference type="NCBI Taxonomy" id="38302"/>
    <lineage>
        <taxon>Bacteria</taxon>
        <taxon>Bacillati</taxon>
        <taxon>Actinomycetota</taxon>
        <taxon>Actinomycetes</taxon>
        <taxon>Mycobacteriales</taxon>
        <taxon>Corynebacteriaceae</taxon>
        <taxon>Corynebacterium</taxon>
    </lineage>
</organism>
<protein>
    <submittedName>
        <fullName evidence="9">Choline/carnitine/betaine transport</fullName>
    </submittedName>
</protein>
<dbReference type="GO" id="GO:0005886">
    <property type="term" value="C:plasma membrane"/>
    <property type="evidence" value="ECO:0007669"/>
    <property type="project" value="UniProtKB-SubCell"/>
</dbReference>
<evidence type="ECO:0000256" key="8">
    <source>
        <dbReference type="SAM" id="Phobius"/>
    </source>
</evidence>
<dbReference type="RefSeq" id="WP_092147424.1">
    <property type="nucleotide sequence ID" value="NZ_LT629700.1"/>
</dbReference>
<keyword evidence="3" id="KW-0813">Transport</keyword>
<dbReference type="OrthoDB" id="9775735at2"/>
<dbReference type="NCBIfam" id="TIGR00842">
    <property type="entry name" value="bcct"/>
    <property type="match status" value="1"/>
</dbReference>
<feature type="transmembrane region" description="Helical" evidence="8">
    <location>
        <begin position="90"/>
        <end position="110"/>
    </location>
</feature>
<feature type="transmembrane region" description="Helical" evidence="8">
    <location>
        <begin position="51"/>
        <end position="70"/>
    </location>
</feature>
<evidence type="ECO:0000256" key="3">
    <source>
        <dbReference type="ARBA" id="ARBA00022448"/>
    </source>
</evidence>
<evidence type="ECO:0000256" key="4">
    <source>
        <dbReference type="ARBA" id="ARBA00022475"/>
    </source>
</evidence>
<feature type="transmembrane region" description="Helical" evidence="8">
    <location>
        <begin position="269"/>
        <end position="289"/>
    </location>
</feature>
<evidence type="ECO:0000256" key="1">
    <source>
        <dbReference type="ARBA" id="ARBA00004651"/>
    </source>
</evidence>
<feature type="transmembrane region" description="Helical" evidence="8">
    <location>
        <begin position="224"/>
        <end position="249"/>
    </location>
</feature>